<dbReference type="OrthoDB" id="1062282at2"/>
<evidence type="ECO:0000256" key="1">
    <source>
        <dbReference type="SAM" id="SignalP"/>
    </source>
</evidence>
<dbReference type="Proteomes" id="UP000092631">
    <property type="component" value="Chromosome"/>
</dbReference>
<sequence>MKKIYIALFALLAVGSTFTACTEEEPFATVTENDDPHILAPVFPDRTNGQLATFANISRDANLSIALTVTPKDYTTVTWFIDGQEVESGTDSDKEINRSLKAGTYNLKIEVETVKGKKTSREGLVVVNPLADDPQSKEVAFERMVSPGKTARLYGSNLQKVTAILLGGSTITAPTYVESADGDYLEYTVPTGVNEGNYRIVLQDADGNEYGADMVKVTNASLIIAGANRATANVDWTISGINLENIASLTIDGQTVSQFSNQSSTEVTLTCPNLSDGSYTLTGKTRSGEAVQFLNDNVTTTEQTVTVSTEITLWSGHHYVSWDKPDGDPNKSFGLIPMDVFADITAGSILKVVYSIEPTAEYHQMKLATGWWTDLTDKIEFTENGEYTLILTQDILNKIQNEAGFLCVGHGYYVDLVTIK</sequence>
<dbReference type="PROSITE" id="PS51257">
    <property type="entry name" value="PROKAR_LIPOPROTEIN"/>
    <property type="match status" value="1"/>
</dbReference>
<evidence type="ECO:0000313" key="2">
    <source>
        <dbReference type="EMBL" id="ANU59200.1"/>
    </source>
</evidence>
<accession>A0A1C7H5Z6</accession>
<organism evidence="2 3">
    <name type="scientific">Bacteroides caecimuris</name>
    <dbReference type="NCBI Taxonomy" id="1796613"/>
    <lineage>
        <taxon>Bacteria</taxon>
        <taxon>Pseudomonadati</taxon>
        <taxon>Bacteroidota</taxon>
        <taxon>Bacteroidia</taxon>
        <taxon>Bacteroidales</taxon>
        <taxon>Bacteroidaceae</taxon>
        <taxon>Bacteroides</taxon>
    </lineage>
</organism>
<dbReference type="InterPro" id="IPR013783">
    <property type="entry name" value="Ig-like_fold"/>
</dbReference>
<dbReference type="Gene3D" id="2.60.40.10">
    <property type="entry name" value="Immunoglobulins"/>
    <property type="match status" value="1"/>
</dbReference>
<dbReference type="GeneID" id="82189015"/>
<keyword evidence="3" id="KW-1185">Reference proteome</keyword>
<evidence type="ECO:0000313" key="3">
    <source>
        <dbReference type="Proteomes" id="UP000092631"/>
    </source>
</evidence>
<feature type="chain" id="PRO_5008887042" description="Bacteroidetes PKD-like domain-containing protein" evidence="1">
    <location>
        <begin position="20"/>
        <end position="420"/>
    </location>
</feature>
<reference evidence="3" key="1">
    <citation type="submission" date="2016-04" db="EMBL/GenBank/DDBJ databases">
        <title>Complete Genome Sequences of Twelve Strains of a Stable Defined Moderately Diverse Mouse Microbiota 2 (sDMDMm2).</title>
        <authorList>
            <person name="Uchimura Y."/>
            <person name="Wyss M."/>
            <person name="Brugiroux S."/>
            <person name="Limenitakis J.P."/>
            <person name="Stecher B."/>
            <person name="McCoy K.D."/>
            <person name="Macpherson A.J."/>
        </authorList>
    </citation>
    <scope>NUCLEOTIDE SEQUENCE [LARGE SCALE GENOMIC DNA]</scope>
    <source>
        <strain evidence="3">I48</strain>
    </source>
</reference>
<dbReference type="AlphaFoldDB" id="A0A1C7H5Z6"/>
<proteinExistence type="predicted"/>
<gene>
    <name evidence="2" type="ORF">A4V03_17910</name>
</gene>
<feature type="signal peptide" evidence="1">
    <location>
        <begin position="1"/>
        <end position="19"/>
    </location>
</feature>
<protein>
    <recommendedName>
        <fullName evidence="4">Bacteroidetes PKD-like domain-containing protein</fullName>
    </recommendedName>
</protein>
<dbReference type="EMBL" id="CP015401">
    <property type="protein sequence ID" value="ANU59200.1"/>
    <property type="molecule type" value="Genomic_DNA"/>
</dbReference>
<dbReference type="KEGG" id="bcae:A4V03_17910"/>
<evidence type="ECO:0008006" key="4">
    <source>
        <dbReference type="Google" id="ProtNLM"/>
    </source>
</evidence>
<keyword evidence="1" id="KW-0732">Signal</keyword>
<name>A0A1C7H5Z6_9BACE</name>
<dbReference type="RefSeq" id="WP_065539854.1">
    <property type="nucleotide sequence ID" value="NZ_CAPDLJ010000051.1"/>
</dbReference>